<dbReference type="Pfam" id="PF00651">
    <property type="entry name" value="BTB"/>
    <property type="match status" value="1"/>
</dbReference>
<dbReference type="InterPro" id="IPR050527">
    <property type="entry name" value="Snail/Krueppel_Znf"/>
</dbReference>
<reference evidence="10" key="1">
    <citation type="submission" date="2025-08" db="UniProtKB">
        <authorList>
            <consortium name="RefSeq"/>
        </authorList>
    </citation>
    <scope>IDENTIFICATION</scope>
    <source>
        <tissue evidence="10">Testes</tissue>
    </source>
</reference>
<feature type="domain" description="C2H2-type" evidence="8">
    <location>
        <begin position="308"/>
        <end position="336"/>
    </location>
</feature>
<dbReference type="Gene3D" id="3.30.160.60">
    <property type="entry name" value="Classic Zinc Finger"/>
    <property type="match status" value="11"/>
</dbReference>
<feature type="domain" description="C2H2-type" evidence="8">
    <location>
        <begin position="724"/>
        <end position="751"/>
    </location>
</feature>
<evidence type="ECO:0000256" key="1">
    <source>
        <dbReference type="ARBA" id="ARBA00022723"/>
    </source>
</evidence>
<feature type="domain" description="C2H2-type" evidence="8">
    <location>
        <begin position="280"/>
        <end position="308"/>
    </location>
</feature>
<feature type="domain" description="C2H2-type" evidence="8">
    <location>
        <begin position="664"/>
        <end position="691"/>
    </location>
</feature>
<keyword evidence="2" id="KW-0677">Repeat</keyword>
<keyword evidence="5" id="KW-0539">Nucleus</keyword>
<evidence type="ECO:0000256" key="5">
    <source>
        <dbReference type="ARBA" id="ARBA00023242"/>
    </source>
</evidence>
<dbReference type="SUPFAM" id="SSF54695">
    <property type="entry name" value="POZ domain"/>
    <property type="match status" value="1"/>
</dbReference>
<evidence type="ECO:0000256" key="6">
    <source>
        <dbReference type="PROSITE-ProRule" id="PRU00042"/>
    </source>
</evidence>
<evidence type="ECO:0000259" key="8">
    <source>
        <dbReference type="PROSITE" id="PS50157"/>
    </source>
</evidence>
<feature type="domain" description="C2H2-type" evidence="8">
    <location>
        <begin position="449"/>
        <end position="477"/>
    </location>
</feature>
<dbReference type="PROSITE" id="PS00028">
    <property type="entry name" value="ZINC_FINGER_C2H2_1"/>
    <property type="match status" value="16"/>
</dbReference>
<keyword evidence="9" id="KW-1185">Reference proteome</keyword>
<feature type="domain" description="BTB" evidence="7">
    <location>
        <begin position="36"/>
        <end position="100"/>
    </location>
</feature>
<name>A0ABM0M5U9_SACKO</name>
<dbReference type="Proteomes" id="UP000694865">
    <property type="component" value="Unplaced"/>
</dbReference>
<dbReference type="InterPro" id="IPR036236">
    <property type="entry name" value="Znf_C2H2_sf"/>
</dbReference>
<keyword evidence="4" id="KW-0862">Zinc</keyword>
<feature type="domain" description="C2H2-type" evidence="8">
    <location>
        <begin position="839"/>
        <end position="867"/>
    </location>
</feature>
<dbReference type="InterPro" id="IPR011333">
    <property type="entry name" value="SKP1/BTB/POZ_sf"/>
</dbReference>
<protein>
    <submittedName>
        <fullName evidence="10">Zinc finger protein 845-like</fullName>
    </submittedName>
</protein>
<accession>A0ABM0M5U9</accession>
<dbReference type="Pfam" id="PF00096">
    <property type="entry name" value="zf-C2H2"/>
    <property type="match status" value="6"/>
</dbReference>
<evidence type="ECO:0000313" key="9">
    <source>
        <dbReference type="Proteomes" id="UP000694865"/>
    </source>
</evidence>
<dbReference type="PANTHER" id="PTHR24388">
    <property type="entry name" value="ZINC FINGER PROTEIN"/>
    <property type="match status" value="1"/>
</dbReference>
<dbReference type="PROSITE" id="PS50097">
    <property type="entry name" value="BTB"/>
    <property type="match status" value="1"/>
</dbReference>
<dbReference type="PANTHER" id="PTHR24388:SF104">
    <property type="entry name" value="AT-RICH BINDING PROTEIN-RELATED"/>
    <property type="match status" value="1"/>
</dbReference>
<feature type="domain" description="C2H2-type" evidence="8">
    <location>
        <begin position="566"/>
        <end position="590"/>
    </location>
</feature>
<evidence type="ECO:0000256" key="4">
    <source>
        <dbReference type="ARBA" id="ARBA00022833"/>
    </source>
</evidence>
<evidence type="ECO:0000313" key="10">
    <source>
        <dbReference type="RefSeq" id="XP_006815390.1"/>
    </source>
</evidence>
<keyword evidence="3 6" id="KW-0863">Zinc-finger</keyword>
<feature type="domain" description="C2H2-type" evidence="8">
    <location>
        <begin position="421"/>
        <end position="449"/>
    </location>
</feature>
<dbReference type="RefSeq" id="XP_006815390.1">
    <property type="nucleotide sequence ID" value="XM_006815327.1"/>
</dbReference>
<feature type="domain" description="C2H2-type" evidence="8">
    <location>
        <begin position="899"/>
        <end position="922"/>
    </location>
</feature>
<gene>
    <name evidence="10" type="primary">LOC102805118</name>
</gene>
<dbReference type="SUPFAM" id="SSF57667">
    <property type="entry name" value="beta-beta-alpha zinc fingers"/>
    <property type="match status" value="9"/>
</dbReference>
<sequence length="922" mass="106718">MECNLMSDVAVLLSEPDYAKHFLQRLNEQRKENVFTDITLCAGSEQYPCHQAVLASCSPVCAETFKSQPNIISLEIHDVDADMLKLFIDFTYCGELRMPIKDVKKLKNVADHFEVVSLGKSCEKIINEMQEKQDLQTSVHGPEELTWNNQVNVSDQNDYDHEDQNCKQMITDSKEDMNMVCERTSSQNTGESTLSFEGVDVRSNNEGLVNSETEGNVFMNTYNPHANGESSDEDGEVADGTASSGEYCESNITLIDTSQKDETQKTIKSIGLKAARRRKHRCSICFKFFNALSTLNVHVKNCHNDQSWKCNVCDTSFPRKAKLQHHKYRLHCKQKCQHCDKEFDSLKHLSTNKDAKGILLYECDGCNGYFEPQVTSPFNCKMCWKSFGYMAELKLHQITHSKRRQELDIDHSEGERELKSYQCQQCDIVFKNAKTLNGHVRNCHSNQTWKCNICDTSYPRKAKLQQHNYRHHCKQKCQHCDKQFDCLKRLTTQDDGTGKLQYQCDGCNEYFEPQETSPFNCQICWKSFTCKTELKIHINMHKSAGIENESHVNYESRNSEAQANQYKCITCDKGFQNTYALNGHIYNCHSDLTWKCSICDKRYPGKIKLQQHKYRQHCKQSCIHCDKKFDSLKTLSTHTDAMGKLQYQCDGCNGYFESQETSPFNCKFCWKSLGHSYDLRLHENTHTGLEPQPGSVKCEECGEIFATRILRNEHHINDHKTTKYRCELCGKEFSRRTCHIAHVKKHKYQKAYTCPVCNKVFLRKDTFQEHCLIHTKRKPVLCHVCGGFFKSEKTLKLHQRQHRDPTKVSKHQCSDCGKLLTTVGNLKKHQRSVHEKIKHLCHICGKAYTSKQMVQTHMRTMHTEPDARPYSCQICDKTFKTRAAMGVHVRIVHQQERNHHCPVCGKAFFTTNKVKRHLQMHK</sequence>
<evidence type="ECO:0000256" key="2">
    <source>
        <dbReference type="ARBA" id="ARBA00022737"/>
    </source>
</evidence>
<feature type="domain" description="C2H2-type" evidence="8">
    <location>
        <begin position="780"/>
        <end position="807"/>
    </location>
</feature>
<keyword evidence="1" id="KW-0479">Metal-binding</keyword>
<dbReference type="GeneID" id="102805118"/>
<proteinExistence type="predicted"/>
<dbReference type="Gene3D" id="3.30.710.10">
    <property type="entry name" value="Potassium Channel Kv1.1, Chain A"/>
    <property type="match status" value="1"/>
</dbReference>
<feature type="domain" description="C2H2-type" evidence="8">
    <location>
        <begin position="519"/>
        <end position="541"/>
    </location>
</feature>
<feature type="domain" description="C2H2-type" evidence="8">
    <location>
        <begin position="752"/>
        <end position="779"/>
    </location>
</feature>
<dbReference type="InterPro" id="IPR013087">
    <property type="entry name" value="Znf_C2H2_type"/>
</dbReference>
<feature type="domain" description="C2H2-type" evidence="8">
    <location>
        <begin position="811"/>
        <end position="839"/>
    </location>
</feature>
<dbReference type="SMART" id="SM00355">
    <property type="entry name" value="ZnF_C2H2"/>
    <property type="match status" value="18"/>
</dbReference>
<dbReference type="InterPro" id="IPR000210">
    <property type="entry name" value="BTB/POZ_dom"/>
</dbReference>
<feature type="domain" description="C2H2-type" evidence="8">
    <location>
        <begin position="870"/>
        <end position="898"/>
    </location>
</feature>
<organism evidence="9 10">
    <name type="scientific">Saccoglossus kowalevskii</name>
    <name type="common">Acorn worm</name>
    <dbReference type="NCBI Taxonomy" id="10224"/>
    <lineage>
        <taxon>Eukaryota</taxon>
        <taxon>Metazoa</taxon>
        <taxon>Hemichordata</taxon>
        <taxon>Enteropneusta</taxon>
        <taxon>Harrimaniidae</taxon>
        <taxon>Saccoglossus</taxon>
    </lineage>
</organism>
<dbReference type="SMART" id="SM00225">
    <property type="entry name" value="BTB"/>
    <property type="match status" value="1"/>
</dbReference>
<feature type="domain" description="C2H2-type" evidence="8">
    <location>
        <begin position="378"/>
        <end position="405"/>
    </location>
</feature>
<evidence type="ECO:0000256" key="3">
    <source>
        <dbReference type="ARBA" id="ARBA00022771"/>
    </source>
</evidence>
<dbReference type="PROSITE" id="PS50157">
    <property type="entry name" value="ZINC_FINGER_C2H2_2"/>
    <property type="match status" value="15"/>
</dbReference>
<evidence type="ECO:0000259" key="7">
    <source>
        <dbReference type="PROSITE" id="PS50097"/>
    </source>
</evidence>